<keyword evidence="2" id="KW-1185">Reference proteome</keyword>
<dbReference type="EMBL" id="AWUE01009540">
    <property type="protein sequence ID" value="OMP12323.1"/>
    <property type="molecule type" value="Genomic_DNA"/>
</dbReference>
<proteinExistence type="predicted"/>
<evidence type="ECO:0000313" key="2">
    <source>
        <dbReference type="Proteomes" id="UP000187203"/>
    </source>
</evidence>
<reference evidence="2" key="1">
    <citation type="submission" date="2013-09" db="EMBL/GenBank/DDBJ databases">
        <title>Corchorus olitorius genome sequencing.</title>
        <authorList>
            <person name="Alam M."/>
            <person name="Haque M.S."/>
            <person name="Islam M.S."/>
            <person name="Emdad E.M."/>
            <person name="Islam M.M."/>
            <person name="Ahmed B."/>
            <person name="Halim A."/>
            <person name="Hossen Q.M.M."/>
            <person name="Hossain M.Z."/>
            <person name="Ahmed R."/>
            <person name="Khan M.M."/>
            <person name="Islam R."/>
            <person name="Rashid M.M."/>
            <person name="Khan S.A."/>
            <person name="Rahman M.S."/>
            <person name="Alam M."/>
            <person name="Yahiya A.S."/>
            <person name="Khan M.S."/>
            <person name="Azam M.S."/>
            <person name="Haque T."/>
            <person name="Lashkar M.Z.H."/>
            <person name="Akhand A.I."/>
            <person name="Morshed G."/>
            <person name="Roy S."/>
            <person name="Uddin K.S."/>
            <person name="Rabeya T."/>
            <person name="Hossain A.S."/>
            <person name="Chowdhury A."/>
            <person name="Snigdha A.R."/>
            <person name="Mortoza M.S."/>
            <person name="Matin S.A."/>
            <person name="Hoque S.M.E."/>
            <person name="Islam M.K."/>
            <person name="Roy D.K."/>
            <person name="Haider R."/>
            <person name="Moosa M.M."/>
            <person name="Elias S.M."/>
            <person name="Hasan A.M."/>
            <person name="Jahan S."/>
            <person name="Shafiuddin M."/>
            <person name="Mahmood N."/>
            <person name="Shommy N.S."/>
        </authorList>
    </citation>
    <scope>NUCLEOTIDE SEQUENCE [LARGE SCALE GENOMIC DNA]</scope>
    <source>
        <strain evidence="2">cv. O-4</strain>
    </source>
</reference>
<accession>A0A1R3KYY5</accession>
<comment type="caution">
    <text evidence="1">The sequence shown here is derived from an EMBL/GenBank/DDBJ whole genome shotgun (WGS) entry which is preliminary data.</text>
</comment>
<dbReference type="AlphaFoldDB" id="A0A1R3KYY5"/>
<evidence type="ECO:0000313" key="1">
    <source>
        <dbReference type="EMBL" id="OMP12323.1"/>
    </source>
</evidence>
<name>A0A1R3KYY5_9ROSI</name>
<dbReference type="Proteomes" id="UP000187203">
    <property type="component" value="Unassembled WGS sequence"/>
</dbReference>
<sequence length="63" mass="7445">MNLEAFTVVCLSSLVSYRHKKLEISDELEPQPPRKLRYFYLSDFMLHLSIVNFQETPTLDENP</sequence>
<gene>
    <name evidence="1" type="ORF">COLO4_03305</name>
</gene>
<organism evidence="1 2">
    <name type="scientific">Corchorus olitorius</name>
    <dbReference type="NCBI Taxonomy" id="93759"/>
    <lineage>
        <taxon>Eukaryota</taxon>
        <taxon>Viridiplantae</taxon>
        <taxon>Streptophyta</taxon>
        <taxon>Embryophyta</taxon>
        <taxon>Tracheophyta</taxon>
        <taxon>Spermatophyta</taxon>
        <taxon>Magnoliopsida</taxon>
        <taxon>eudicotyledons</taxon>
        <taxon>Gunneridae</taxon>
        <taxon>Pentapetalae</taxon>
        <taxon>rosids</taxon>
        <taxon>malvids</taxon>
        <taxon>Malvales</taxon>
        <taxon>Malvaceae</taxon>
        <taxon>Grewioideae</taxon>
        <taxon>Apeibeae</taxon>
        <taxon>Corchorus</taxon>
    </lineage>
</organism>
<protein>
    <submittedName>
        <fullName evidence="1">Uncharacterized protein</fullName>
    </submittedName>
</protein>